<gene>
    <name evidence="1" type="primary">LOC114336291</name>
</gene>
<dbReference type="InParanoid" id="A0A6P7G0M2"/>
<reference evidence="1" key="1">
    <citation type="submission" date="2025-08" db="UniProtKB">
        <authorList>
            <consortium name="RefSeq"/>
        </authorList>
    </citation>
    <scope>IDENTIFICATION</scope>
    <source>
        <tissue evidence="1">Whole insect</tissue>
    </source>
</reference>
<protein>
    <submittedName>
        <fullName evidence="1">Uncharacterized protein LOC114336291</fullName>
    </submittedName>
</protein>
<evidence type="ECO:0000313" key="1">
    <source>
        <dbReference type="RefSeq" id="XP_028142434.1"/>
    </source>
</evidence>
<proteinExistence type="predicted"/>
<organism evidence="1">
    <name type="scientific">Diabrotica virgifera virgifera</name>
    <name type="common">western corn rootworm</name>
    <dbReference type="NCBI Taxonomy" id="50390"/>
    <lineage>
        <taxon>Eukaryota</taxon>
        <taxon>Metazoa</taxon>
        <taxon>Ecdysozoa</taxon>
        <taxon>Arthropoda</taxon>
        <taxon>Hexapoda</taxon>
        <taxon>Insecta</taxon>
        <taxon>Pterygota</taxon>
        <taxon>Neoptera</taxon>
        <taxon>Endopterygota</taxon>
        <taxon>Coleoptera</taxon>
        <taxon>Polyphaga</taxon>
        <taxon>Cucujiformia</taxon>
        <taxon>Chrysomeloidea</taxon>
        <taxon>Chrysomelidae</taxon>
        <taxon>Galerucinae</taxon>
        <taxon>Diabroticina</taxon>
        <taxon>Diabroticites</taxon>
        <taxon>Diabrotica</taxon>
    </lineage>
</organism>
<dbReference type="OrthoDB" id="2021138at2759"/>
<sequence length="141" mass="16874">MSKDTHNCLLTRQTQTSSFAPQHPSANWHGKLLHCIKKWLTLNENDIRCRNFLKTGSALRAEQRKHSREPTEIYYVNKRWIVVHMESKADVYRYFHNIYIKRIQLTTEAALRRRRTGQDVRDLLKTGSILEKRRKRTINIE</sequence>
<name>A0A6P7G0M2_DIAVI</name>
<accession>A0A6P7G0M2</accession>
<dbReference type="RefSeq" id="XP_028142434.1">
    <property type="nucleotide sequence ID" value="XM_028286633.1"/>
</dbReference>
<dbReference type="AlphaFoldDB" id="A0A6P7G0M2"/>